<name>A0A4Y3NDS5_PAEAU</name>
<keyword evidence="2" id="KW-1185">Reference proteome</keyword>
<sequence length="92" mass="9996">MTNSNMVIGSTGKFRSVLTFWFTATSLADPQSGMDQGLERAERHTSLVGKAEQRVLTDGIDAFGVVFVLTKQRQRLLTEDSGRHGVAKVGPS</sequence>
<accession>A0A4Y3NDS5</accession>
<evidence type="ECO:0000313" key="1">
    <source>
        <dbReference type="EMBL" id="GEB19393.1"/>
    </source>
</evidence>
<reference evidence="1 2" key="1">
    <citation type="submission" date="2019-06" db="EMBL/GenBank/DDBJ databases">
        <title>Whole genome shotgun sequence of Paenarthrobacter aurescens NBRC 12136.</title>
        <authorList>
            <person name="Hosoyama A."/>
            <person name="Uohara A."/>
            <person name="Ohji S."/>
            <person name="Ichikawa N."/>
        </authorList>
    </citation>
    <scope>NUCLEOTIDE SEQUENCE [LARGE SCALE GENOMIC DNA]</scope>
    <source>
        <strain evidence="1 2">NBRC 12136</strain>
    </source>
</reference>
<organism evidence="1 2">
    <name type="scientific">Paenarthrobacter aurescens</name>
    <name type="common">Arthrobacter aurescens</name>
    <dbReference type="NCBI Taxonomy" id="43663"/>
    <lineage>
        <taxon>Bacteria</taxon>
        <taxon>Bacillati</taxon>
        <taxon>Actinomycetota</taxon>
        <taxon>Actinomycetes</taxon>
        <taxon>Micrococcales</taxon>
        <taxon>Micrococcaceae</taxon>
        <taxon>Paenarthrobacter</taxon>
    </lineage>
</organism>
<dbReference type="EMBL" id="BJMD01000011">
    <property type="protein sequence ID" value="GEB19393.1"/>
    <property type="molecule type" value="Genomic_DNA"/>
</dbReference>
<comment type="caution">
    <text evidence="1">The sequence shown here is derived from an EMBL/GenBank/DDBJ whole genome shotgun (WGS) entry which is preliminary data.</text>
</comment>
<dbReference type="Proteomes" id="UP000317715">
    <property type="component" value="Unassembled WGS sequence"/>
</dbReference>
<proteinExistence type="predicted"/>
<gene>
    <name evidence="1" type="ORF">AAU01_21480</name>
</gene>
<dbReference type="AlphaFoldDB" id="A0A4Y3NDS5"/>
<evidence type="ECO:0000313" key="2">
    <source>
        <dbReference type="Proteomes" id="UP000317715"/>
    </source>
</evidence>
<protein>
    <submittedName>
        <fullName evidence="1">Uncharacterized protein</fullName>
    </submittedName>
</protein>